<gene>
    <name evidence="2" type="ORF">ACFFGH_30385</name>
</gene>
<feature type="signal peptide" evidence="1">
    <location>
        <begin position="1"/>
        <end position="25"/>
    </location>
</feature>
<accession>A0ABV6RYV2</accession>
<keyword evidence="1" id="KW-0732">Signal</keyword>
<dbReference type="EMBL" id="JBHLTG010000011">
    <property type="protein sequence ID" value="MFC0682160.1"/>
    <property type="molecule type" value="Genomic_DNA"/>
</dbReference>
<proteinExistence type="predicted"/>
<evidence type="ECO:0000313" key="2">
    <source>
        <dbReference type="EMBL" id="MFC0682160.1"/>
    </source>
</evidence>
<comment type="caution">
    <text evidence="2">The sequence shown here is derived from an EMBL/GenBank/DDBJ whole genome shotgun (WGS) entry which is preliminary data.</text>
</comment>
<evidence type="ECO:0000313" key="3">
    <source>
        <dbReference type="Proteomes" id="UP001589896"/>
    </source>
</evidence>
<dbReference type="Proteomes" id="UP001589896">
    <property type="component" value="Unassembled WGS sequence"/>
</dbReference>
<keyword evidence="3" id="KW-1185">Reference proteome</keyword>
<protein>
    <submittedName>
        <fullName evidence="2">Uncharacterized protein</fullName>
    </submittedName>
</protein>
<reference evidence="2 3" key="1">
    <citation type="submission" date="2024-09" db="EMBL/GenBank/DDBJ databases">
        <authorList>
            <person name="Sun Q."/>
            <person name="Mori K."/>
        </authorList>
    </citation>
    <scope>NUCLEOTIDE SEQUENCE [LARGE SCALE GENOMIC DNA]</scope>
    <source>
        <strain evidence="2 3">KCTC 23076</strain>
    </source>
</reference>
<sequence length="212" mass="24019">MRARHRSGGVAATLCAVLLSSTAFAVAASADPSPLTPTSRAEKLEILTREAEEERERLARRYASAQIPDMTPVRVVADDAWPQRMAECLSYYGVGRVLPRHSAAPDLNTSTLPREVVRQTCQLRYPKRSELHLVLGPFELRRLWSYHVFELQPCLRSLGISTSRSPGLGEYLTAQGVEDAWHPYRAIPRNASMRQLQYYDHLCPRFPDWMRG</sequence>
<name>A0ABV6RYV2_9GAMM</name>
<organism evidence="2 3">
    <name type="scientific">Lysobacter korlensis</name>
    <dbReference type="NCBI Taxonomy" id="553636"/>
    <lineage>
        <taxon>Bacteria</taxon>
        <taxon>Pseudomonadati</taxon>
        <taxon>Pseudomonadota</taxon>
        <taxon>Gammaproteobacteria</taxon>
        <taxon>Lysobacterales</taxon>
        <taxon>Lysobacteraceae</taxon>
        <taxon>Lysobacter</taxon>
    </lineage>
</organism>
<dbReference type="RefSeq" id="WP_386675912.1">
    <property type="nucleotide sequence ID" value="NZ_JBHLTG010000011.1"/>
</dbReference>
<feature type="chain" id="PRO_5046084070" evidence="1">
    <location>
        <begin position="26"/>
        <end position="212"/>
    </location>
</feature>
<evidence type="ECO:0000256" key="1">
    <source>
        <dbReference type="SAM" id="SignalP"/>
    </source>
</evidence>